<comment type="caution">
    <text evidence="2">The sequence shown here is derived from an EMBL/GenBank/DDBJ whole genome shotgun (WGS) entry which is preliminary data.</text>
</comment>
<protein>
    <recommendedName>
        <fullName evidence="1">Putative amidase domain-containing protein</fullName>
    </recommendedName>
</protein>
<evidence type="ECO:0000259" key="1">
    <source>
        <dbReference type="Pfam" id="PF12671"/>
    </source>
</evidence>
<keyword evidence="3" id="KW-1185">Reference proteome</keyword>
<dbReference type="OrthoDB" id="9812429at2"/>
<dbReference type="PANTHER" id="PTHR40032">
    <property type="entry name" value="EXPORTED PROTEIN-RELATED"/>
    <property type="match status" value="1"/>
</dbReference>
<evidence type="ECO:0000313" key="2">
    <source>
        <dbReference type="EMBL" id="MRG86819.1"/>
    </source>
</evidence>
<sequence>MKRHLLEEEWEKIIHESERDFDWWNRKKESYEKRGVQLLRVTGDGQPYQRIRARRNEDELDYTLHLQYLLKQDDHTYMEEEIIPGRFTLKHNHLIQHDITNPPKENQRYELNLTKDPSDQSNDRAFNYDRRKAVQYAERWWNGYNPAYRKFEDDCTSFISQCLRAGGAPMWGGPNRSKGWWYQGNNWSYSWSVAHALRWYLSGSKQGLTAKEVDHAENLLPGDVICYDFEGDGRWNHNTIVVAKDGRGEPLVNAHTVNSRHRYWRYEDSTAWTPNCQYKFFRIGE</sequence>
<feature type="domain" description="Putative amidase" evidence="1">
    <location>
        <begin position="127"/>
        <end position="276"/>
    </location>
</feature>
<dbReference type="Pfam" id="PF12671">
    <property type="entry name" value="Amidase_6"/>
    <property type="match status" value="1"/>
</dbReference>
<reference evidence="2 3" key="1">
    <citation type="submission" date="2019-11" db="EMBL/GenBank/DDBJ databases">
        <authorList>
            <person name="Li J."/>
        </authorList>
    </citation>
    <scope>NUCLEOTIDE SEQUENCE [LARGE SCALE GENOMIC DNA]</scope>
    <source>
        <strain evidence="2 3">J4</strain>
    </source>
</reference>
<dbReference type="InterPro" id="IPR024301">
    <property type="entry name" value="Amidase_6"/>
</dbReference>
<dbReference type="Proteomes" id="UP000480185">
    <property type="component" value="Unassembled WGS sequence"/>
</dbReference>
<dbReference type="AlphaFoldDB" id="A0A6G1X7B4"/>
<gene>
    <name evidence="2" type="ORF">GH754_10915</name>
</gene>
<dbReference type="EMBL" id="WJNH01000006">
    <property type="protein sequence ID" value="MRG86819.1"/>
    <property type="molecule type" value="Genomic_DNA"/>
</dbReference>
<name>A0A6G1X7B4_9BACI</name>
<evidence type="ECO:0000313" key="3">
    <source>
        <dbReference type="Proteomes" id="UP000480185"/>
    </source>
</evidence>
<proteinExistence type="predicted"/>
<dbReference type="RefSeq" id="WP_153728726.1">
    <property type="nucleotide sequence ID" value="NZ_WJNH01000006.1"/>
</dbReference>
<organism evidence="2 3">
    <name type="scientific">Salinibacillus xinjiangensis</name>
    <dbReference type="NCBI Taxonomy" id="1229268"/>
    <lineage>
        <taxon>Bacteria</taxon>
        <taxon>Bacillati</taxon>
        <taxon>Bacillota</taxon>
        <taxon>Bacilli</taxon>
        <taxon>Bacillales</taxon>
        <taxon>Bacillaceae</taxon>
        <taxon>Salinibacillus</taxon>
    </lineage>
</organism>
<dbReference type="PANTHER" id="PTHR40032:SF1">
    <property type="entry name" value="EXPORTED PROTEIN"/>
    <property type="match status" value="1"/>
</dbReference>
<accession>A0A6G1X7B4</accession>